<organism evidence="1 2">
    <name type="scientific">Ameca splendens</name>
    <dbReference type="NCBI Taxonomy" id="208324"/>
    <lineage>
        <taxon>Eukaryota</taxon>
        <taxon>Metazoa</taxon>
        <taxon>Chordata</taxon>
        <taxon>Craniata</taxon>
        <taxon>Vertebrata</taxon>
        <taxon>Euteleostomi</taxon>
        <taxon>Actinopterygii</taxon>
        <taxon>Neopterygii</taxon>
        <taxon>Teleostei</taxon>
        <taxon>Neoteleostei</taxon>
        <taxon>Acanthomorphata</taxon>
        <taxon>Ovalentaria</taxon>
        <taxon>Atherinomorphae</taxon>
        <taxon>Cyprinodontiformes</taxon>
        <taxon>Goodeidae</taxon>
        <taxon>Ameca</taxon>
    </lineage>
</organism>
<keyword evidence="2" id="KW-1185">Reference proteome</keyword>
<sequence>IFYLDTAGNNKAGPTKLDVTTAPVVILSDQENRSTWLRRHSVSTGNSLEHSLLLQASERKSSNAYTLISPFYE</sequence>
<dbReference type="Proteomes" id="UP001469553">
    <property type="component" value="Unassembled WGS sequence"/>
</dbReference>
<reference evidence="1 2" key="1">
    <citation type="submission" date="2021-06" db="EMBL/GenBank/DDBJ databases">
        <authorList>
            <person name="Palmer J.M."/>
        </authorList>
    </citation>
    <scope>NUCLEOTIDE SEQUENCE [LARGE SCALE GENOMIC DNA]</scope>
    <source>
        <strain evidence="1 2">AS_MEX2019</strain>
        <tissue evidence="1">Muscle</tissue>
    </source>
</reference>
<gene>
    <name evidence="1" type="ORF">AMECASPLE_031452</name>
</gene>
<name>A0ABV0ZR81_9TELE</name>
<protein>
    <submittedName>
        <fullName evidence="1">Uncharacterized protein</fullName>
    </submittedName>
</protein>
<accession>A0ABV0ZR81</accession>
<proteinExistence type="predicted"/>
<dbReference type="EMBL" id="JAHRIP010069744">
    <property type="protein sequence ID" value="MEQ2308754.1"/>
    <property type="molecule type" value="Genomic_DNA"/>
</dbReference>
<feature type="non-terminal residue" evidence="1">
    <location>
        <position position="1"/>
    </location>
</feature>
<evidence type="ECO:0000313" key="1">
    <source>
        <dbReference type="EMBL" id="MEQ2308754.1"/>
    </source>
</evidence>
<comment type="caution">
    <text evidence="1">The sequence shown here is derived from an EMBL/GenBank/DDBJ whole genome shotgun (WGS) entry which is preliminary data.</text>
</comment>
<evidence type="ECO:0000313" key="2">
    <source>
        <dbReference type="Proteomes" id="UP001469553"/>
    </source>
</evidence>